<dbReference type="InterPro" id="IPR050523">
    <property type="entry name" value="AKR_Detox_Biosynth"/>
</dbReference>
<evidence type="ECO:0000256" key="1">
    <source>
        <dbReference type="ARBA" id="ARBA00023002"/>
    </source>
</evidence>
<dbReference type="Proteomes" id="UP000578449">
    <property type="component" value="Unassembled WGS sequence"/>
</dbReference>
<dbReference type="Gene3D" id="3.20.20.100">
    <property type="entry name" value="NADP-dependent oxidoreductase domain"/>
    <property type="match status" value="1"/>
</dbReference>
<sequence length="327" mass="34952">MTTLTRKLGGTELEVGAIGLGCWAIGGPFLLDGKQDGWGEVDDDESIRAIDRAVDLGVTFFDTADVYGTGHSERVLGRALRDRRDAVVIATKFGYTYDEARKEITGTDTSAAYVRRACEASLARLGTDYIDLYQLHVGDTGTAAAEDVFAELESLVDKGMIRSYGWSTDDEERARMLAGRHGAAAVQFAINVLSDVPGLVEVSEEAGLAGLARSPLAMGLLTGKFTAESRLPADDVRGSGHSWVTYFRDGRPDQDALDRLAAVREILTSEGRTLAQGALAWILARGEAMIPIPGFKSVAQAEENAGALDRGPLTPAQMGEIDALLAR</sequence>
<evidence type="ECO:0000313" key="4">
    <source>
        <dbReference type="Proteomes" id="UP000578449"/>
    </source>
</evidence>
<dbReference type="Pfam" id="PF00248">
    <property type="entry name" value="Aldo_ket_red"/>
    <property type="match status" value="1"/>
</dbReference>
<evidence type="ECO:0000313" key="3">
    <source>
        <dbReference type="EMBL" id="MBB5136996.1"/>
    </source>
</evidence>
<keyword evidence="1" id="KW-0560">Oxidoreductase</keyword>
<dbReference type="PANTHER" id="PTHR43364">
    <property type="entry name" value="NADH-SPECIFIC METHYLGLYOXAL REDUCTASE-RELATED"/>
    <property type="match status" value="1"/>
</dbReference>
<dbReference type="GO" id="GO:0016491">
    <property type="term" value="F:oxidoreductase activity"/>
    <property type="evidence" value="ECO:0007669"/>
    <property type="project" value="UniProtKB-KW"/>
</dbReference>
<dbReference type="CDD" id="cd19086">
    <property type="entry name" value="AKR_AKR11C1"/>
    <property type="match status" value="1"/>
</dbReference>
<dbReference type="PANTHER" id="PTHR43364:SF4">
    <property type="entry name" value="NAD(P)-LINKED OXIDOREDUCTASE SUPERFAMILY PROTEIN"/>
    <property type="match status" value="1"/>
</dbReference>
<dbReference type="RefSeq" id="WP_185053851.1">
    <property type="nucleotide sequence ID" value="NZ_BAABIX010000021.1"/>
</dbReference>
<proteinExistence type="predicted"/>
<dbReference type="SUPFAM" id="SSF51430">
    <property type="entry name" value="NAD(P)-linked oxidoreductase"/>
    <property type="match status" value="1"/>
</dbReference>
<comment type="caution">
    <text evidence="3">The sequence shown here is derived from an EMBL/GenBank/DDBJ whole genome shotgun (WGS) entry which is preliminary data.</text>
</comment>
<organism evidence="3 4">
    <name type="scientific">Thermocatellispora tengchongensis</name>
    <dbReference type="NCBI Taxonomy" id="1073253"/>
    <lineage>
        <taxon>Bacteria</taxon>
        <taxon>Bacillati</taxon>
        <taxon>Actinomycetota</taxon>
        <taxon>Actinomycetes</taxon>
        <taxon>Streptosporangiales</taxon>
        <taxon>Streptosporangiaceae</taxon>
        <taxon>Thermocatellispora</taxon>
    </lineage>
</organism>
<keyword evidence="4" id="KW-1185">Reference proteome</keyword>
<dbReference type="AlphaFoldDB" id="A0A840PE28"/>
<name>A0A840PE28_9ACTN</name>
<dbReference type="InterPro" id="IPR036812">
    <property type="entry name" value="NAD(P)_OxRdtase_dom_sf"/>
</dbReference>
<reference evidence="3 4" key="1">
    <citation type="submission" date="2020-08" db="EMBL/GenBank/DDBJ databases">
        <title>Genomic Encyclopedia of Type Strains, Phase IV (KMG-IV): sequencing the most valuable type-strain genomes for metagenomic binning, comparative biology and taxonomic classification.</title>
        <authorList>
            <person name="Goeker M."/>
        </authorList>
    </citation>
    <scope>NUCLEOTIDE SEQUENCE [LARGE SCALE GENOMIC DNA]</scope>
    <source>
        <strain evidence="3 4">DSM 45615</strain>
    </source>
</reference>
<gene>
    <name evidence="3" type="ORF">HNP84_006748</name>
</gene>
<feature type="domain" description="NADP-dependent oxidoreductase" evidence="2">
    <location>
        <begin position="18"/>
        <end position="325"/>
    </location>
</feature>
<evidence type="ECO:0000259" key="2">
    <source>
        <dbReference type="Pfam" id="PF00248"/>
    </source>
</evidence>
<accession>A0A840PE28</accession>
<dbReference type="EMBL" id="JACHGN010000016">
    <property type="protein sequence ID" value="MBB5136996.1"/>
    <property type="molecule type" value="Genomic_DNA"/>
</dbReference>
<protein>
    <submittedName>
        <fullName evidence="3">Aryl-alcohol dehydrogenase-like predicted oxidoreductase</fullName>
    </submittedName>
</protein>
<dbReference type="InterPro" id="IPR023210">
    <property type="entry name" value="NADP_OxRdtase_dom"/>
</dbReference>